<evidence type="ECO:0000256" key="11">
    <source>
        <dbReference type="SAM" id="Coils"/>
    </source>
</evidence>
<feature type="domain" description="Homeobox" evidence="13">
    <location>
        <begin position="23"/>
        <end position="83"/>
    </location>
</feature>
<keyword evidence="7" id="KW-0804">Transcription</keyword>
<keyword evidence="5 9" id="KW-0238">DNA-binding</keyword>
<sequence length="654" mass="72824">MEFSRGDGGASSGSKHHDASTSHRKKGRFQRYTAYQTQRLEEAFKECTHPDVKARKLLSRELGLQPRQIKFWYQNKRTQIKVQNERAELPALRAENIKLKEALNNSICPSCGGPSRSEGAYSDEQILRIENAKLRKELDRVSIIASKYIGRPVSQLPPMRPIDLSSLGTSIMSISDVDKIFMDDIATDAMDELIILLQNDELWMKSTANGREILNPASSESISSTHNSQFKNLNIRVEASRDSGVVIMNSLALVDMFMDANMWMELFPTIVPRARTIEVISSEMLGSQSGKLQLMYEEVQVLSPLVPTRQFYFLRFCKQIEQGWAIVDVSYDIQPQESQILSLCKAHKHPSGCLIQNMPNGHSKVTWVEHWGVEDKAPIDMLYRELIQSGIAFGAERWLSTLQRTSERFAWSARNLGGVIPSPEGNASVMRLAQRMVSTFCSAINPCNAQTWTTLLGLNEFEIHATVHKSTDPAQPNEDIISATATVWLSIPPENVFDFLRDERNRPQWDVLANGRPVQQVARIESGSNPGNCISVLEIIDASQNDMLILQESCVDSSGSLVVYCPICLPVLNHAMSGQDSSNIPLLPSGFTISPDGRSSSGSLMTLMFQMLVGGLPSARMSPESVMFLNELITTTVHQIKAALNALLPEAPID</sequence>
<evidence type="ECO:0000256" key="3">
    <source>
        <dbReference type="ARBA" id="ARBA00023015"/>
    </source>
</evidence>
<evidence type="ECO:0000256" key="2">
    <source>
        <dbReference type="ARBA" id="ARBA00006789"/>
    </source>
</evidence>
<dbReference type="InterPro" id="IPR017970">
    <property type="entry name" value="Homeobox_CS"/>
</dbReference>
<feature type="domain" description="START" evidence="14">
    <location>
        <begin position="175"/>
        <end position="411"/>
    </location>
</feature>
<comment type="caution">
    <text evidence="15">The sequence shown here is derived from an EMBL/GenBank/DDBJ whole genome shotgun (WGS) entry which is preliminary data.</text>
</comment>
<dbReference type="InterPro" id="IPR057993">
    <property type="entry name" value="HD-Zip_IV_C"/>
</dbReference>
<dbReference type="AlphaFoldDB" id="A0AAV6W0P7"/>
<dbReference type="CDD" id="cd00086">
    <property type="entry name" value="homeodomain"/>
    <property type="match status" value="1"/>
</dbReference>
<feature type="coiled-coil region" evidence="11">
    <location>
        <begin position="75"/>
        <end position="102"/>
    </location>
</feature>
<dbReference type="Gene3D" id="3.30.530.20">
    <property type="match status" value="1"/>
</dbReference>
<dbReference type="SUPFAM" id="SSF46689">
    <property type="entry name" value="Homeodomain-like"/>
    <property type="match status" value="1"/>
</dbReference>
<keyword evidence="8 9" id="KW-0539">Nucleus</keyword>
<evidence type="ECO:0000256" key="6">
    <source>
        <dbReference type="ARBA" id="ARBA00023155"/>
    </source>
</evidence>
<evidence type="ECO:0000259" key="13">
    <source>
        <dbReference type="PROSITE" id="PS50071"/>
    </source>
</evidence>
<dbReference type="GO" id="GO:0003677">
    <property type="term" value="F:DNA binding"/>
    <property type="evidence" value="ECO:0007669"/>
    <property type="project" value="UniProtKB-UniRule"/>
</dbReference>
<evidence type="ECO:0000259" key="14">
    <source>
        <dbReference type="PROSITE" id="PS50848"/>
    </source>
</evidence>
<evidence type="ECO:0000256" key="10">
    <source>
        <dbReference type="RuleBase" id="RU000682"/>
    </source>
</evidence>
<keyword evidence="4 11" id="KW-0175">Coiled coil</keyword>
<dbReference type="SUPFAM" id="SSF55961">
    <property type="entry name" value="Bet v1-like"/>
    <property type="match status" value="2"/>
</dbReference>
<dbReference type="PROSITE" id="PS00027">
    <property type="entry name" value="HOMEOBOX_1"/>
    <property type="match status" value="1"/>
</dbReference>
<dbReference type="PANTHER" id="PTHR45654">
    <property type="entry name" value="HOMEOBOX-LEUCINE ZIPPER PROTEIN MERISTEM L1"/>
    <property type="match status" value="1"/>
</dbReference>
<reference evidence="15" key="1">
    <citation type="submission" date="2019-10" db="EMBL/GenBank/DDBJ databases">
        <authorList>
            <person name="Zhang R."/>
            <person name="Pan Y."/>
            <person name="Wang J."/>
            <person name="Ma R."/>
            <person name="Yu S."/>
        </authorList>
    </citation>
    <scope>NUCLEOTIDE SEQUENCE</scope>
    <source>
        <strain evidence="15">LA-IB0</strain>
        <tissue evidence="15">Leaf</tissue>
    </source>
</reference>
<dbReference type="CDD" id="cd08875">
    <property type="entry name" value="START_ArGLABRA2_like"/>
    <property type="match status" value="1"/>
</dbReference>
<dbReference type="InterPro" id="IPR042160">
    <property type="entry name" value="HD-Zip_IV"/>
</dbReference>
<dbReference type="GO" id="GO:0000981">
    <property type="term" value="F:DNA-binding transcription factor activity, RNA polymerase II-specific"/>
    <property type="evidence" value="ECO:0007669"/>
    <property type="project" value="InterPro"/>
</dbReference>
<protein>
    <submittedName>
        <fullName evidence="15">Uncharacterized protein</fullName>
    </submittedName>
</protein>
<evidence type="ECO:0000256" key="8">
    <source>
        <dbReference type="ARBA" id="ARBA00023242"/>
    </source>
</evidence>
<dbReference type="Pfam" id="PF00046">
    <property type="entry name" value="Homeodomain"/>
    <property type="match status" value="1"/>
</dbReference>
<keyword evidence="3" id="KW-0805">Transcription regulation</keyword>
<dbReference type="FunFam" id="1.10.10.60:FF:000229">
    <property type="entry name" value="Homeobox-leucine zipper protein HDG1"/>
    <property type="match status" value="1"/>
</dbReference>
<dbReference type="PANTHER" id="PTHR45654:SF1">
    <property type="entry name" value="HOMEOBOX-LEUCINE ZIPPER PROTEIN HDG11"/>
    <property type="match status" value="1"/>
</dbReference>
<keyword evidence="16" id="KW-1185">Reference proteome</keyword>
<dbReference type="PROSITE" id="PS50848">
    <property type="entry name" value="START"/>
    <property type="match status" value="1"/>
</dbReference>
<dbReference type="Pfam" id="PF01852">
    <property type="entry name" value="START"/>
    <property type="match status" value="1"/>
</dbReference>
<evidence type="ECO:0000313" key="15">
    <source>
        <dbReference type="EMBL" id="KAG8363036.1"/>
    </source>
</evidence>
<dbReference type="EMBL" id="WHWC01000099">
    <property type="protein sequence ID" value="KAG8363036.1"/>
    <property type="molecule type" value="Genomic_DNA"/>
</dbReference>
<dbReference type="InterPro" id="IPR002913">
    <property type="entry name" value="START_lipid-bd_dom"/>
</dbReference>
<comment type="similarity">
    <text evidence="2">Belongs to the HD-ZIP homeobox family. Class IV subfamily.</text>
</comment>
<dbReference type="InterPro" id="IPR023393">
    <property type="entry name" value="START-like_dom_sf"/>
</dbReference>
<proteinExistence type="inferred from homology"/>
<keyword evidence="6 9" id="KW-0371">Homeobox</keyword>
<evidence type="ECO:0000256" key="12">
    <source>
        <dbReference type="SAM" id="MobiDB-lite"/>
    </source>
</evidence>
<evidence type="ECO:0000256" key="1">
    <source>
        <dbReference type="ARBA" id="ARBA00004123"/>
    </source>
</evidence>
<feature type="DNA-binding region" description="Homeobox" evidence="9">
    <location>
        <begin position="25"/>
        <end position="84"/>
    </location>
</feature>
<dbReference type="GO" id="GO:0008289">
    <property type="term" value="F:lipid binding"/>
    <property type="evidence" value="ECO:0007669"/>
    <property type="project" value="InterPro"/>
</dbReference>
<dbReference type="Proteomes" id="UP000826271">
    <property type="component" value="Unassembled WGS sequence"/>
</dbReference>
<comment type="subcellular location">
    <subcellularLocation>
        <location evidence="1 9 10">Nucleus</location>
    </subcellularLocation>
</comment>
<evidence type="ECO:0000256" key="5">
    <source>
        <dbReference type="ARBA" id="ARBA00023125"/>
    </source>
</evidence>
<dbReference type="GO" id="GO:0005634">
    <property type="term" value="C:nucleus"/>
    <property type="evidence" value="ECO:0007669"/>
    <property type="project" value="UniProtKB-SubCell"/>
</dbReference>
<name>A0AAV6W0P7_9LAMI</name>
<evidence type="ECO:0000313" key="16">
    <source>
        <dbReference type="Proteomes" id="UP000826271"/>
    </source>
</evidence>
<feature type="compositionally biased region" description="Gly residues" evidence="12">
    <location>
        <begin position="1"/>
        <end position="11"/>
    </location>
</feature>
<dbReference type="InterPro" id="IPR009057">
    <property type="entry name" value="Homeodomain-like_sf"/>
</dbReference>
<dbReference type="Gene3D" id="1.10.10.60">
    <property type="entry name" value="Homeodomain-like"/>
    <property type="match status" value="1"/>
</dbReference>
<dbReference type="SMART" id="SM00389">
    <property type="entry name" value="HOX"/>
    <property type="match status" value="1"/>
</dbReference>
<dbReference type="PROSITE" id="PS50071">
    <property type="entry name" value="HOMEOBOX_2"/>
    <property type="match status" value="1"/>
</dbReference>
<evidence type="ECO:0000256" key="7">
    <source>
        <dbReference type="ARBA" id="ARBA00023163"/>
    </source>
</evidence>
<gene>
    <name evidence="15" type="ORF">BUALT_BualtUnG0011600</name>
</gene>
<dbReference type="Pfam" id="PF25797">
    <property type="entry name" value="PDF2_C"/>
    <property type="match status" value="1"/>
</dbReference>
<organism evidence="15 16">
    <name type="scientific">Buddleja alternifolia</name>
    <dbReference type="NCBI Taxonomy" id="168488"/>
    <lineage>
        <taxon>Eukaryota</taxon>
        <taxon>Viridiplantae</taxon>
        <taxon>Streptophyta</taxon>
        <taxon>Embryophyta</taxon>
        <taxon>Tracheophyta</taxon>
        <taxon>Spermatophyta</taxon>
        <taxon>Magnoliopsida</taxon>
        <taxon>eudicotyledons</taxon>
        <taxon>Gunneridae</taxon>
        <taxon>Pentapetalae</taxon>
        <taxon>asterids</taxon>
        <taxon>lamiids</taxon>
        <taxon>Lamiales</taxon>
        <taxon>Scrophulariaceae</taxon>
        <taxon>Buddlejeae</taxon>
        <taxon>Buddleja</taxon>
    </lineage>
</organism>
<evidence type="ECO:0000256" key="9">
    <source>
        <dbReference type="PROSITE-ProRule" id="PRU00108"/>
    </source>
</evidence>
<evidence type="ECO:0000256" key="4">
    <source>
        <dbReference type="ARBA" id="ARBA00023054"/>
    </source>
</evidence>
<dbReference type="InterPro" id="IPR001356">
    <property type="entry name" value="HD"/>
</dbReference>
<accession>A0AAV6W0P7</accession>
<dbReference type="SMART" id="SM00234">
    <property type="entry name" value="START"/>
    <property type="match status" value="1"/>
</dbReference>
<feature type="region of interest" description="Disordered" evidence="12">
    <location>
        <begin position="1"/>
        <end position="29"/>
    </location>
</feature>